<dbReference type="InterPro" id="IPR036726">
    <property type="entry name" value="GTP1_OBG_dom_sf"/>
</dbReference>
<evidence type="ECO:0000259" key="2">
    <source>
        <dbReference type="PROSITE" id="PS51883"/>
    </source>
</evidence>
<feature type="domain" description="Obg" evidence="2">
    <location>
        <begin position="102"/>
        <end position="347"/>
    </location>
</feature>
<proteinExistence type="predicted"/>
<dbReference type="VEuPathDB" id="PlasmoDB:PocGH01_11048900"/>
<dbReference type="InterPro" id="IPR045086">
    <property type="entry name" value="OBG_GTPase"/>
</dbReference>
<dbReference type="Proteomes" id="UP000078560">
    <property type="component" value="Unassembled WGS sequence"/>
</dbReference>
<evidence type="ECO:0000256" key="1">
    <source>
        <dbReference type="SAM" id="MobiDB-lite"/>
    </source>
</evidence>
<dbReference type="GO" id="GO:0005739">
    <property type="term" value="C:mitochondrion"/>
    <property type="evidence" value="ECO:0007669"/>
    <property type="project" value="TreeGrafter"/>
</dbReference>
<reference evidence="5 6" key="1">
    <citation type="submission" date="2016-05" db="EMBL/GenBank/DDBJ databases">
        <authorList>
            <person name="Naeem Raeece"/>
        </authorList>
    </citation>
    <scope>NUCLEOTIDE SEQUENCE [LARGE SCALE GENOMIC DNA]</scope>
</reference>
<dbReference type="Gene3D" id="2.70.210.12">
    <property type="entry name" value="GTP1/OBG domain"/>
    <property type="match status" value="1"/>
</dbReference>
<dbReference type="Gene3D" id="3.40.50.300">
    <property type="entry name" value="P-loop containing nucleotide triphosphate hydrolases"/>
    <property type="match status" value="1"/>
</dbReference>
<sequence length="543" mass="62332">MITRFKHVKERVLKRSNCLKRDVFEKRKSFYSIKIIDSIAKKDVKIYEGSERRRGKKDVETRNGNDNSNIDEDDTEEKETWGEENLACRQSDLFRVTSSKSIFYESERIVKCESGKGGDGTMSFKKFRRKVLGALGIPNGGKGGDGGSVYLCYTKGIEYKNKRGKNNDKRNKIKCMYINNLSELPCVLSATNGGKGKANQLRGEKGTDIFVYLNKMCHVYKLSSSARSGGCNDIAVCSDISRVEENGTNHEQLRCYKSTYEEKVYNVLKREDPIYVKRNNHILKEIKRMDEKVQNETYIGFLSEKNNCMLISKGGEGGKGNNMQNTYSYEEGKKGVVNYVRIVYKCISDICFIGYNQSGKSTLLSLITHKIHTVNNVYILKKIFFKDNFQISVAEFFSNNDKFNEKKNTQQVSPFYISPALLQYLELTHLFVIVLDMYGDPITQFRNIRAELKRCDGRIHRKPYVVVINKCDVNFGENVKKAEEAYNKIRKFASLDQFGEDVINVLHNGNVPVFFVSAKYAMGITEFVNCLRRYVQKLKHKTS</sequence>
<dbReference type="InterPro" id="IPR006169">
    <property type="entry name" value="GTP1_OBG_dom"/>
</dbReference>
<dbReference type="PANTHER" id="PTHR11702">
    <property type="entry name" value="DEVELOPMENTALLY REGULATED GTP-BINDING PROTEIN-RELATED"/>
    <property type="match status" value="1"/>
</dbReference>
<name>A0A1A8VYF8_PLAOA</name>
<feature type="compositionally biased region" description="Basic and acidic residues" evidence="1">
    <location>
        <begin position="51"/>
        <end position="63"/>
    </location>
</feature>
<organism evidence="3 6">
    <name type="scientific">Plasmodium ovale curtisi</name>
    <dbReference type="NCBI Taxonomy" id="864141"/>
    <lineage>
        <taxon>Eukaryota</taxon>
        <taxon>Sar</taxon>
        <taxon>Alveolata</taxon>
        <taxon>Apicomplexa</taxon>
        <taxon>Aconoidasida</taxon>
        <taxon>Haemosporida</taxon>
        <taxon>Plasmodiidae</taxon>
        <taxon>Plasmodium</taxon>
        <taxon>Plasmodium (Plasmodium)</taxon>
    </lineage>
</organism>
<dbReference type="AlphaFoldDB" id="A0A1A8VYF8"/>
<evidence type="ECO:0000313" key="3">
    <source>
        <dbReference type="EMBL" id="SBS85537.1"/>
    </source>
</evidence>
<evidence type="ECO:0000313" key="6">
    <source>
        <dbReference type="Proteomes" id="UP000078560"/>
    </source>
</evidence>
<dbReference type="GO" id="GO:0003924">
    <property type="term" value="F:GTPase activity"/>
    <property type="evidence" value="ECO:0007669"/>
    <property type="project" value="InterPro"/>
</dbReference>
<dbReference type="GO" id="GO:0005525">
    <property type="term" value="F:GTP binding"/>
    <property type="evidence" value="ECO:0007669"/>
    <property type="project" value="InterPro"/>
</dbReference>
<reference evidence="3" key="2">
    <citation type="submission" date="2016-05" db="EMBL/GenBank/DDBJ databases">
        <authorList>
            <person name="Lavstsen T."/>
            <person name="Jespersen J.S."/>
        </authorList>
    </citation>
    <scope>NUCLEOTIDE SEQUENCE [LARGE SCALE GENOMIC DNA]</scope>
</reference>
<protein>
    <submittedName>
        <fullName evidence="3">GTP-binding protein, putative</fullName>
    </submittedName>
</protein>
<dbReference type="Pfam" id="PF01018">
    <property type="entry name" value="GTP1_OBG"/>
    <property type="match status" value="1"/>
</dbReference>
<feature type="region of interest" description="Disordered" evidence="1">
    <location>
        <begin position="51"/>
        <end position="78"/>
    </location>
</feature>
<gene>
    <name evidence="4" type="ORF">POVCU1_029430</name>
    <name evidence="3" type="ORF">POVCU2_0032030</name>
</gene>
<dbReference type="InterPro" id="IPR027417">
    <property type="entry name" value="P-loop_NTPase"/>
</dbReference>
<dbReference type="PANTHER" id="PTHR11702:SF44">
    <property type="entry name" value="GTP-BINDING PROTEIN OBGC, CHLOROPLASTIC"/>
    <property type="match status" value="1"/>
</dbReference>
<dbReference type="PROSITE" id="PS51883">
    <property type="entry name" value="OBG"/>
    <property type="match status" value="1"/>
</dbReference>
<accession>A0A1A8VYF8</accession>
<dbReference type="EMBL" id="FLQV01000542">
    <property type="protein sequence ID" value="SBS95328.1"/>
    <property type="molecule type" value="Genomic_DNA"/>
</dbReference>
<dbReference type="GO" id="GO:0042254">
    <property type="term" value="P:ribosome biogenesis"/>
    <property type="evidence" value="ECO:0007669"/>
    <property type="project" value="UniProtKB-UniRule"/>
</dbReference>
<evidence type="ECO:0000313" key="4">
    <source>
        <dbReference type="EMBL" id="SBS95328.1"/>
    </source>
</evidence>
<dbReference type="SUPFAM" id="SSF52540">
    <property type="entry name" value="P-loop containing nucleoside triphosphate hydrolases"/>
    <property type="match status" value="1"/>
</dbReference>
<dbReference type="EMBL" id="FLQU01000428">
    <property type="protein sequence ID" value="SBS85537.1"/>
    <property type="molecule type" value="Genomic_DNA"/>
</dbReference>
<dbReference type="SUPFAM" id="SSF82051">
    <property type="entry name" value="Obg GTP-binding protein N-terminal domain"/>
    <property type="match status" value="1"/>
</dbReference>
<evidence type="ECO:0000313" key="5">
    <source>
        <dbReference type="Proteomes" id="UP000078546"/>
    </source>
</evidence>
<dbReference type="Proteomes" id="UP000078546">
    <property type="component" value="Unassembled WGS sequence"/>
</dbReference>